<accession>A0A1X7GHB2</accession>
<dbReference type="STRING" id="286727.SAMN02982917_3826"/>
<proteinExistence type="predicted"/>
<dbReference type="EMBL" id="FXAK01000007">
    <property type="protein sequence ID" value="SMF69793.1"/>
    <property type="molecule type" value="Genomic_DNA"/>
</dbReference>
<sequence length="261" mass="27978">MSRGHQRTVPATLFRHGLAHGVKAAAMAVSLLALAGCGSVGPTDNPLARKLTWFSYLNGDDLRSRCGKDGADRFRLIFNADYNRHVRTYDVVGDSDRGGAAVEAHVIEATDLARMTLTDPFSAARGRTATLQLTAAQYDSFIGRLRDDGAFDPPPQGLRLPSNGFYWLINGCRAGQWFFTAFPYPSSRFTNAHFPELLRGLDPTGVAFPGLPEPDDAPQTLPSSGQLADGGVFFEIQVGRDGLVGPTAPFGALLLSALPGK</sequence>
<name>A0A1X7GHB2_9PROT</name>
<reference evidence="2 3" key="1">
    <citation type="submission" date="2017-04" db="EMBL/GenBank/DDBJ databases">
        <authorList>
            <person name="Afonso C.L."/>
            <person name="Miller P.J."/>
            <person name="Scott M.A."/>
            <person name="Spackman E."/>
            <person name="Goraichik I."/>
            <person name="Dimitrov K.M."/>
            <person name="Suarez D.L."/>
            <person name="Swayne D.E."/>
        </authorList>
    </citation>
    <scope>NUCLEOTIDE SEQUENCE [LARGE SCALE GENOMIC DNA]</scope>
    <source>
        <strain evidence="2 3">A2P</strain>
    </source>
</reference>
<evidence type="ECO:0008006" key="4">
    <source>
        <dbReference type="Google" id="ProtNLM"/>
    </source>
</evidence>
<evidence type="ECO:0000313" key="2">
    <source>
        <dbReference type="EMBL" id="SMF69793.1"/>
    </source>
</evidence>
<protein>
    <recommendedName>
        <fullName evidence="4">Lipoprotein</fullName>
    </recommendedName>
</protein>
<feature type="chain" id="PRO_5012146209" description="Lipoprotein" evidence="1">
    <location>
        <begin position="36"/>
        <end position="261"/>
    </location>
</feature>
<evidence type="ECO:0000313" key="3">
    <source>
        <dbReference type="Proteomes" id="UP000192936"/>
    </source>
</evidence>
<dbReference type="AlphaFoldDB" id="A0A1X7GHB2"/>
<keyword evidence="1" id="KW-0732">Signal</keyword>
<evidence type="ECO:0000256" key="1">
    <source>
        <dbReference type="SAM" id="SignalP"/>
    </source>
</evidence>
<organism evidence="2 3">
    <name type="scientific">Azospirillum oryzae</name>
    <dbReference type="NCBI Taxonomy" id="286727"/>
    <lineage>
        <taxon>Bacteria</taxon>
        <taxon>Pseudomonadati</taxon>
        <taxon>Pseudomonadota</taxon>
        <taxon>Alphaproteobacteria</taxon>
        <taxon>Rhodospirillales</taxon>
        <taxon>Azospirillaceae</taxon>
        <taxon>Azospirillum</taxon>
    </lineage>
</organism>
<feature type="signal peptide" evidence="1">
    <location>
        <begin position="1"/>
        <end position="35"/>
    </location>
</feature>
<dbReference type="Proteomes" id="UP000192936">
    <property type="component" value="Unassembled WGS sequence"/>
</dbReference>
<gene>
    <name evidence="2" type="ORF">SAMN02982917_3826</name>
</gene>